<dbReference type="EMBL" id="CP147407">
    <property type="protein sequence ID" value="WXB95071.1"/>
    <property type="molecule type" value="Genomic_DNA"/>
</dbReference>
<evidence type="ECO:0008006" key="3">
    <source>
        <dbReference type="Google" id="ProtNLM"/>
    </source>
</evidence>
<sequence>MADSHNPYEGLKSLEKLVGAWNISGSSISGHVVYSWMEGGYFLVQHFDLVHNGRVIKGMEVIGYTKEFGEETPGKHIKSRMFDNYGNSFEYTYEVNQETLIIWGDEKGSPAYYKGKWSDNGNSNSGQWVYPGGGYESVMSRMKEA</sequence>
<accession>A0ABZ2NCR7</accession>
<dbReference type="Proteomes" id="UP001377337">
    <property type="component" value="Chromosome"/>
</dbReference>
<keyword evidence="2" id="KW-1185">Reference proteome</keyword>
<gene>
    <name evidence="1" type="ORF">WCV65_10790</name>
</gene>
<dbReference type="RefSeq" id="WP_338776360.1">
    <property type="nucleotide sequence ID" value="NZ_CP147407.1"/>
</dbReference>
<evidence type="ECO:0000313" key="1">
    <source>
        <dbReference type="EMBL" id="WXB95071.1"/>
    </source>
</evidence>
<name>A0ABZ2NCR7_9BACI</name>
<evidence type="ECO:0000313" key="2">
    <source>
        <dbReference type="Proteomes" id="UP001377337"/>
    </source>
</evidence>
<reference evidence="1 2" key="1">
    <citation type="submission" date="2024-02" db="EMBL/GenBank/DDBJ databases">
        <title>Seven novel Bacillus-like species.</title>
        <authorList>
            <person name="Liu G."/>
        </authorList>
    </citation>
    <scope>NUCLEOTIDE SEQUENCE [LARGE SCALE GENOMIC DNA]</scope>
    <source>
        <strain evidence="1 2">FJAT-52054</strain>
    </source>
</reference>
<organism evidence="1 2">
    <name type="scientific">Metabacillus sediminis</name>
    <dbReference type="NCBI Taxonomy" id="3117746"/>
    <lineage>
        <taxon>Bacteria</taxon>
        <taxon>Bacillati</taxon>
        <taxon>Bacillota</taxon>
        <taxon>Bacilli</taxon>
        <taxon>Bacillales</taxon>
        <taxon>Bacillaceae</taxon>
        <taxon>Metabacillus</taxon>
    </lineage>
</organism>
<protein>
    <recommendedName>
        <fullName evidence="3">DUF1579 domain-containing protein</fullName>
    </recommendedName>
</protein>
<proteinExistence type="predicted"/>